<evidence type="ECO:0000313" key="2">
    <source>
        <dbReference type="Proteomes" id="UP001231189"/>
    </source>
</evidence>
<name>A0AAD8S7Z3_LOLMU</name>
<keyword evidence="2" id="KW-1185">Reference proteome</keyword>
<organism evidence="1 2">
    <name type="scientific">Lolium multiflorum</name>
    <name type="common">Italian ryegrass</name>
    <name type="synonym">Lolium perenne subsp. multiflorum</name>
    <dbReference type="NCBI Taxonomy" id="4521"/>
    <lineage>
        <taxon>Eukaryota</taxon>
        <taxon>Viridiplantae</taxon>
        <taxon>Streptophyta</taxon>
        <taxon>Embryophyta</taxon>
        <taxon>Tracheophyta</taxon>
        <taxon>Spermatophyta</taxon>
        <taxon>Magnoliopsida</taxon>
        <taxon>Liliopsida</taxon>
        <taxon>Poales</taxon>
        <taxon>Poaceae</taxon>
        <taxon>BOP clade</taxon>
        <taxon>Pooideae</taxon>
        <taxon>Poodae</taxon>
        <taxon>Poeae</taxon>
        <taxon>Poeae Chloroplast Group 2 (Poeae type)</taxon>
        <taxon>Loliodinae</taxon>
        <taxon>Loliinae</taxon>
        <taxon>Lolium</taxon>
    </lineage>
</organism>
<dbReference type="EMBL" id="JAUUTY010000004">
    <property type="protein sequence ID" value="KAK1645927.1"/>
    <property type="molecule type" value="Genomic_DNA"/>
</dbReference>
<accession>A0AAD8S7Z3</accession>
<reference evidence="1" key="1">
    <citation type="submission" date="2023-07" db="EMBL/GenBank/DDBJ databases">
        <title>A chromosome-level genome assembly of Lolium multiflorum.</title>
        <authorList>
            <person name="Chen Y."/>
            <person name="Copetti D."/>
            <person name="Kolliker R."/>
            <person name="Studer B."/>
        </authorList>
    </citation>
    <scope>NUCLEOTIDE SEQUENCE</scope>
    <source>
        <strain evidence="1">02402/16</strain>
        <tissue evidence="1">Leaf</tissue>
    </source>
</reference>
<protein>
    <submittedName>
        <fullName evidence="1">Uncharacterized protein</fullName>
    </submittedName>
</protein>
<sequence>MSTSKNKPSVRIISSPQVLVARLIVLLVQHGSRPPPPLQKHCGQCYVECTYVPTAMGRIDDCPCYYDMLTAGPRKRPKCP</sequence>
<comment type="caution">
    <text evidence="1">The sequence shown here is derived from an EMBL/GenBank/DDBJ whole genome shotgun (WGS) entry which is preliminary data.</text>
</comment>
<dbReference type="AlphaFoldDB" id="A0AAD8S7Z3"/>
<dbReference type="Proteomes" id="UP001231189">
    <property type="component" value="Unassembled WGS sequence"/>
</dbReference>
<evidence type="ECO:0000313" key="1">
    <source>
        <dbReference type="EMBL" id="KAK1645927.1"/>
    </source>
</evidence>
<gene>
    <name evidence="1" type="ORF">QYE76_063732</name>
</gene>
<proteinExistence type="predicted"/>